<dbReference type="Proteomes" id="UP000002009">
    <property type="component" value="Chromosome 4"/>
</dbReference>
<dbReference type="EMBL" id="CP001325">
    <property type="protein sequence ID" value="ACO62895.1"/>
    <property type="molecule type" value="Genomic_DNA"/>
</dbReference>
<accession>C1E397</accession>
<gene>
    <name evidence="2" type="ORF">MICPUN_57603</name>
</gene>
<protein>
    <recommendedName>
        <fullName evidence="4">Lon N-terminal domain-containing protein</fullName>
    </recommendedName>
</protein>
<evidence type="ECO:0000256" key="1">
    <source>
        <dbReference type="SAM" id="MobiDB-lite"/>
    </source>
</evidence>
<dbReference type="InParanoid" id="C1E397"/>
<evidence type="ECO:0000313" key="3">
    <source>
        <dbReference type="Proteomes" id="UP000002009"/>
    </source>
</evidence>
<feature type="region of interest" description="Disordered" evidence="1">
    <location>
        <begin position="1"/>
        <end position="44"/>
    </location>
</feature>
<evidence type="ECO:0000313" key="2">
    <source>
        <dbReference type="EMBL" id="ACO62895.1"/>
    </source>
</evidence>
<dbReference type="eggNOG" id="ENOG502S7HJ">
    <property type="taxonomic scope" value="Eukaryota"/>
</dbReference>
<evidence type="ECO:0008006" key="4">
    <source>
        <dbReference type="Google" id="ProtNLM"/>
    </source>
</evidence>
<dbReference type="GeneID" id="8242546"/>
<dbReference type="OMA" id="CITHTHQ"/>
<sequence length="342" mass="36855">MSVSALTLVARPTGTAPLRARPAKAGTRARTAPRASGKDEEESAGGIDYASLERRVLNLKKQELVGHTGHLPVVVLDATLPNQRLALRFDAKDVSRRMHAGTELGKMAEVGDKFAMLGLAPGSRQVLPLGTEVVLSRISPWPDGSGDVEIELIGSRRIRIEGQPFNENGVPTAKVTFMEWAPEDSPPSKNGEGVIGGAHPSASNGGFASGTKPYGFNEKIVDGDPMTSQPNAAKCFKMAEDLEPLVDEWYGLVRLGGWERIPGQLDLIKSHIGEMPPREEPARRATWVASLINPIPALGVAYEIRPALLMARDTITMLTVATEGIRLSIERLRQGKNPPKSE</sequence>
<dbReference type="KEGG" id="mis:MICPUN_57603"/>
<dbReference type="RefSeq" id="XP_002501637.1">
    <property type="nucleotide sequence ID" value="XM_002501591.1"/>
</dbReference>
<reference evidence="2 3" key="1">
    <citation type="journal article" date="2009" name="Science">
        <title>Green evolution and dynamic adaptations revealed by genomes of the marine picoeukaryotes Micromonas.</title>
        <authorList>
            <person name="Worden A.Z."/>
            <person name="Lee J.H."/>
            <person name="Mock T."/>
            <person name="Rouze P."/>
            <person name="Simmons M.P."/>
            <person name="Aerts A.L."/>
            <person name="Allen A.E."/>
            <person name="Cuvelier M.L."/>
            <person name="Derelle E."/>
            <person name="Everett M.V."/>
            <person name="Foulon E."/>
            <person name="Grimwood J."/>
            <person name="Gundlach H."/>
            <person name="Henrissat B."/>
            <person name="Napoli C."/>
            <person name="McDonald S.M."/>
            <person name="Parker M.S."/>
            <person name="Rombauts S."/>
            <person name="Salamov A."/>
            <person name="Von Dassow P."/>
            <person name="Badger J.H."/>
            <person name="Coutinho P.M."/>
            <person name="Demir E."/>
            <person name="Dubchak I."/>
            <person name="Gentemann C."/>
            <person name="Eikrem W."/>
            <person name="Gready J.E."/>
            <person name="John U."/>
            <person name="Lanier W."/>
            <person name="Lindquist E.A."/>
            <person name="Lucas S."/>
            <person name="Mayer K.F."/>
            <person name="Moreau H."/>
            <person name="Not F."/>
            <person name="Otillar R."/>
            <person name="Panaud O."/>
            <person name="Pangilinan J."/>
            <person name="Paulsen I."/>
            <person name="Piegu B."/>
            <person name="Poliakov A."/>
            <person name="Robbens S."/>
            <person name="Schmutz J."/>
            <person name="Toulza E."/>
            <person name="Wyss T."/>
            <person name="Zelensky A."/>
            <person name="Zhou K."/>
            <person name="Armbrust E.V."/>
            <person name="Bhattacharya D."/>
            <person name="Goodenough U.W."/>
            <person name="Van de Peer Y."/>
            <person name="Grigoriev I.V."/>
        </authorList>
    </citation>
    <scope>NUCLEOTIDE SEQUENCE [LARGE SCALE GENOMIC DNA]</scope>
    <source>
        <strain evidence="3">RCC299 / NOUM17</strain>
    </source>
</reference>
<organism evidence="2 3">
    <name type="scientific">Micromonas commoda (strain RCC299 / NOUM17 / CCMP2709)</name>
    <name type="common">Picoplanktonic green alga</name>
    <dbReference type="NCBI Taxonomy" id="296587"/>
    <lineage>
        <taxon>Eukaryota</taxon>
        <taxon>Viridiplantae</taxon>
        <taxon>Chlorophyta</taxon>
        <taxon>Mamiellophyceae</taxon>
        <taxon>Mamiellales</taxon>
        <taxon>Mamiellaceae</taxon>
        <taxon>Micromonas</taxon>
    </lineage>
</organism>
<dbReference type="OrthoDB" id="264917at2759"/>
<dbReference type="AlphaFoldDB" id="C1E397"/>
<keyword evidence="3" id="KW-1185">Reference proteome</keyword>
<proteinExistence type="predicted"/>
<name>C1E397_MICCC</name>